<dbReference type="Proteomes" id="UP000321234">
    <property type="component" value="Unassembled WGS sequence"/>
</dbReference>
<comment type="similarity">
    <text evidence="2">Belongs to the DsbD family.</text>
</comment>
<dbReference type="OrthoDB" id="9803065at2"/>
<evidence type="ECO:0000256" key="3">
    <source>
        <dbReference type="ARBA" id="ARBA00022692"/>
    </source>
</evidence>
<evidence type="ECO:0000256" key="2">
    <source>
        <dbReference type="ARBA" id="ARBA00006143"/>
    </source>
</evidence>
<evidence type="ECO:0000313" key="8">
    <source>
        <dbReference type="EMBL" id="TXR52502.1"/>
    </source>
</evidence>
<feature type="transmembrane region" description="Helical" evidence="6">
    <location>
        <begin position="12"/>
        <end position="38"/>
    </location>
</feature>
<protein>
    <submittedName>
        <fullName evidence="8">Cytochrome c biogenesis protein CcdA</fullName>
    </submittedName>
</protein>
<feature type="transmembrane region" description="Helical" evidence="6">
    <location>
        <begin position="59"/>
        <end position="85"/>
    </location>
</feature>
<name>A0A5C8Z336_9ACTN</name>
<dbReference type="PANTHER" id="PTHR31272">
    <property type="entry name" value="CYTOCHROME C-TYPE BIOGENESIS PROTEIN HI_1454-RELATED"/>
    <property type="match status" value="1"/>
</dbReference>
<feature type="transmembrane region" description="Helical" evidence="6">
    <location>
        <begin position="168"/>
        <end position="193"/>
    </location>
</feature>
<keyword evidence="5 6" id="KW-0472">Membrane</keyword>
<dbReference type="Pfam" id="PF02683">
    <property type="entry name" value="DsbD_TM"/>
    <property type="match status" value="1"/>
</dbReference>
<feature type="transmembrane region" description="Helical" evidence="6">
    <location>
        <begin position="97"/>
        <end position="118"/>
    </location>
</feature>
<evidence type="ECO:0000256" key="5">
    <source>
        <dbReference type="ARBA" id="ARBA00023136"/>
    </source>
</evidence>
<evidence type="ECO:0000313" key="9">
    <source>
        <dbReference type="Proteomes" id="UP000321234"/>
    </source>
</evidence>
<comment type="caution">
    <text evidence="8">The sequence shown here is derived from an EMBL/GenBank/DDBJ whole genome shotgun (WGS) entry which is preliminary data.</text>
</comment>
<evidence type="ECO:0000256" key="4">
    <source>
        <dbReference type="ARBA" id="ARBA00022989"/>
    </source>
</evidence>
<reference evidence="8 9" key="1">
    <citation type="submission" date="2019-07" db="EMBL/GenBank/DDBJ databases">
        <title>Quadrisphaera sp. strain DD2A genome sequencing and assembly.</title>
        <authorList>
            <person name="Kim I."/>
        </authorList>
    </citation>
    <scope>NUCLEOTIDE SEQUENCE [LARGE SCALE GENOMIC DNA]</scope>
    <source>
        <strain evidence="8 9">DD2A</strain>
    </source>
</reference>
<feature type="domain" description="Cytochrome C biogenesis protein transmembrane" evidence="7">
    <location>
        <begin position="17"/>
        <end position="195"/>
    </location>
</feature>
<dbReference type="AlphaFoldDB" id="A0A5C8Z336"/>
<dbReference type="EMBL" id="VKAC01000014">
    <property type="protein sequence ID" value="TXR52502.1"/>
    <property type="molecule type" value="Genomic_DNA"/>
</dbReference>
<feature type="transmembrane region" description="Helical" evidence="6">
    <location>
        <begin position="130"/>
        <end position="148"/>
    </location>
</feature>
<evidence type="ECO:0000256" key="6">
    <source>
        <dbReference type="SAM" id="Phobius"/>
    </source>
</evidence>
<dbReference type="PANTHER" id="PTHR31272:SF4">
    <property type="entry name" value="CYTOCHROME C-TYPE BIOGENESIS PROTEIN HI_1454-RELATED"/>
    <property type="match status" value="1"/>
</dbReference>
<dbReference type="GO" id="GO:0016020">
    <property type="term" value="C:membrane"/>
    <property type="evidence" value="ECO:0007669"/>
    <property type="project" value="UniProtKB-SubCell"/>
</dbReference>
<keyword evidence="9" id="KW-1185">Reference proteome</keyword>
<proteinExistence type="inferred from homology"/>
<dbReference type="GO" id="GO:0017004">
    <property type="term" value="P:cytochrome complex assembly"/>
    <property type="evidence" value="ECO:0007669"/>
    <property type="project" value="InterPro"/>
</dbReference>
<comment type="subcellular location">
    <subcellularLocation>
        <location evidence="1">Membrane</location>
        <topology evidence="1">Multi-pass membrane protein</topology>
    </subcellularLocation>
</comment>
<evidence type="ECO:0000259" key="7">
    <source>
        <dbReference type="Pfam" id="PF02683"/>
    </source>
</evidence>
<keyword evidence="4 6" id="KW-1133">Transmembrane helix</keyword>
<dbReference type="InterPro" id="IPR003834">
    <property type="entry name" value="Cyt_c_assmbl_TM_dom"/>
</dbReference>
<keyword evidence="3 6" id="KW-0812">Transmembrane</keyword>
<organism evidence="8 9">
    <name type="scientific">Quadrisphaera setariae</name>
    <dbReference type="NCBI Taxonomy" id="2593304"/>
    <lineage>
        <taxon>Bacteria</taxon>
        <taxon>Bacillati</taxon>
        <taxon>Actinomycetota</taxon>
        <taxon>Actinomycetes</taxon>
        <taxon>Kineosporiales</taxon>
        <taxon>Kineosporiaceae</taxon>
        <taxon>Quadrisphaera</taxon>
    </lineage>
</organism>
<sequence>MGSQFAQSALSGPLLVALTVAGVAGLVSFASPCVLPLVPGYLSYVTGLSSVALEDRRRWRVVLGAGLFVLGFAVVFIGLGAAFGALGEQLQRHQVQLSRWLGGVVVLMGLVFLGVLPGSGRQVSLRWRPAAGLAGAPLLGVVFGLGWAPCIGPTLSAVLSLATDQASAWRGAVLTAAYCAGLGVPFLVVALFVGRSQRLLMVLRRHRLLISRVGGVGLVVIGVLLLTGLWGRWLAEMQGVIGGFQTVV</sequence>
<gene>
    <name evidence="8" type="ORF">FMM08_19635</name>
</gene>
<accession>A0A5C8Z336</accession>
<evidence type="ECO:0000256" key="1">
    <source>
        <dbReference type="ARBA" id="ARBA00004141"/>
    </source>
</evidence>
<dbReference type="InterPro" id="IPR051790">
    <property type="entry name" value="Cytochrome_c-biogenesis_DsbD"/>
</dbReference>
<feature type="transmembrane region" description="Helical" evidence="6">
    <location>
        <begin position="213"/>
        <end position="233"/>
    </location>
</feature>